<protein>
    <submittedName>
        <fullName evidence="2">CHAT domain-containing protein</fullName>
    </submittedName>
</protein>
<reference evidence="2 3" key="1">
    <citation type="submission" date="2024-09" db="EMBL/GenBank/DDBJ databases">
        <authorList>
            <person name="D'Angelo T."/>
        </authorList>
    </citation>
    <scope>NUCLEOTIDE SEQUENCE [LARGE SCALE GENOMIC DNA]</scope>
    <source>
        <strain evidence="2">SAG AM-320-E07</strain>
    </source>
</reference>
<dbReference type="Pfam" id="PF12770">
    <property type="entry name" value="CHAT"/>
    <property type="match status" value="1"/>
</dbReference>
<evidence type="ECO:0000259" key="1">
    <source>
        <dbReference type="Pfam" id="PF12770"/>
    </source>
</evidence>
<proteinExistence type="predicted"/>
<comment type="caution">
    <text evidence="2">The sequence shown here is derived from an EMBL/GenBank/DDBJ whole genome shotgun (WGS) entry which is preliminary data.</text>
</comment>
<name>A0ABV6YK23_UNCEI</name>
<gene>
    <name evidence="2" type="ORF">ACFL6M_03740</name>
</gene>
<keyword evidence="3" id="KW-1185">Reference proteome</keyword>
<organism evidence="2 3">
    <name type="scientific">Eiseniibacteriota bacterium</name>
    <dbReference type="NCBI Taxonomy" id="2212470"/>
    <lineage>
        <taxon>Bacteria</taxon>
        <taxon>Candidatus Eiseniibacteriota</taxon>
    </lineage>
</organism>
<evidence type="ECO:0000313" key="2">
    <source>
        <dbReference type="EMBL" id="MFC1572693.1"/>
    </source>
</evidence>
<sequence length="117" mass="12893">MKRAVGAIGNSRPVRALLSRAFLYAGARNVVASLWQVSGEATAVFMQHFYEHLQREDHFRSTHALAEAKRRMINGESSMSLTSHVRGGGPDAKSDATQRCLAHLYFWSAFVVTGDGI</sequence>
<evidence type="ECO:0000313" key="3">
    <source>
        <dbReference type="Proteomes" id="UP001593833"/>
    </source>
</evidence>
<feature type="domain" description="CHAT" evidence="1">
    <location>
        <begin position="18"/>
        <end position="115"/>
    </location>
</feature>
<dbReference type="EMBL" id="JBHPKH010000030">
    <property type="protein sequence ID" value="MFC1572693.1"/>
    <property type="molecule type" value="Genomic_DNA"/>
</dbReference>
<accession>A0ABV6YK23</accession>
<dbReference type="InterPro" id="IPR024983">
    <property type="entry name" value="CHAT_dom"/>
</dbReference>
<dbReference type="Proteomes" id="UP001593833">
    <property type="component" value="Unassembled WGS sequence"/>
</dbReference>